<comment type="caution">
    <text evidence="2">The sequence shown here is derived from an EMBL/GenBank/DDBJ whole genome shotgun (WGS) entry which is preliminary data.</text>
</comment>
<organism evidence="2">
    <name type="scientific">Faucicola osloensis</name>
    <name type="common">Moraxella osloensis</name>
    <dbReference type="NCBI Taxonomy" id="34062"/>
    <lineage>
        <taxon>Bacteria</taxon>
        <taxon>Pseudomonadati</taxon>
        <taxon>Pseudomonadota</taxon>
        <taxon>Gammaproteobacteria</taxon>
        <taxon>Moraxellales</taxon>
        <taxon>Moraxellaceae</taxon>
        <taxon>Faucicola</taxon>
    </lineage>
</organism>
<reference evidence="2" key="1">
    <citation type="submission" date="2016-06" db="EMBL/GenBank/DDBJ databases">
        <title>Draft genome of Moraxella osloensis CCUG 67237.</title>
        <authorList>
            <person name="Salva-Serra F."/>
            <person name="Engstrom-Jakobsson H."/>
            <person name="Thorell K."/>
            <person name="Gonzales-Siles L."/>
            <person name="Karlsson R."/>
            <person name="Boulund F."/>
            <person name="Engstrand L."/>
            <person name="Kristiansson E."/>
            <person name="Moore E."/>
        </authorList>
    </citation>
    <scope>NUCLEOTIDE SEQUENCE [LARGE SCALE GENOMIC DNA]</scope>
    <source>
        <strain evidence="2">CCUG 67237</strain>
    </source>
</reference>
<gene>
    <name evidence="2" type="ORF">A9299_03650</name>
</gene>
<sequence length="163" mass="18462">MTISIIISIVSLIIAVASMSINYWLWRKINRPIVTARISSKETNSPAINLLIENTGNMPAKNIKIISNRKDVLSCLNSEKIPNDVNEVLFKDTIIPVLANGKVATTGFWAFGAKEFKENSDRWRSGAVLPIIIEYYNFEGRKFIEKSELRFAPDNAFAFYSWS</sequence>
<protein>
    <submittedName>
        <fullName evidence="2">Uncharacterized protein</fullName>
    </submittedName>
</protein>
<keyword evidence="1" id="KW-1133">Transmembrane helix</keyword>
<keyword evidence="1" id="KW-0472">Membrane</keyword>
<dbReference type="EMBL" id="LZMT01000034">
    <property type="protein sequence ID" value="OBX62308.1"/>
    <property type="molecule type" value="Genomic_DNA"/>
</dbReference>
<evidence type="ECO:0000256" key="1">
    <source>
        <dbReference type="SAM" id="Phobius"/>
    </source>
</evidence>
<evidence type="ECO:0000313" key="2">
    <source>
        <dbReference type="EMBL" id="OBX62308.1"/>
    </source>
</evidence>
<name>A0AA91FK35_FAUOS</name>
<proteinExistence type="predicted"/>
<keyword evidence="1" id="KW-0812">Transmembrane</keyword>
<dbReference type="AlphaFoldDB" id="A0AA91FK35"/>
<accession>A0AA91FK35</accession>
<feature type="transmembrane region" description="Helical" evidence="1">
    <location>
        <begin position="6"/>
        <end position="26"/>
    </location>
</feature>